<organism evidence="5 6">
    <name type="scientific">Palleronia marisminoris</name>
    <dbReference type="NCBI Taxonomy" id="315423"/>
    <lineage>
        <taxon>Bacteria</taxon>
        <taxon>Pseudomonadati</taxon>
        <taxon>Pseudomonadota</taxon>
        <taxon>Alphaproteobacteria</taxon>
        <taxon>Rhodobacterales</taxon>
        <taxon>Roseobacteraceae</taxon>
        <taxon>Palleronia</taxon>
    </lineage>
</organism>
<dbReference type="InterPro" id="IPR016032">
    <property type="entry name" value="Sig_transdc_resp-reg_C-effctor"/>
</dbReference>
<reference evidence="5 6" key="1">
    <citation type="submission" date="2017-03" db="EMBL/GenBank/DDBJ databases">
        <authorList>
            <person name="Afonso C.L."/>
            <person name="Miller P.J."/>
            <person name="Scott M.A."/>
            <person name="Spackman E."/>
            <person name="Goraichik I."/>
            <person name="Dimitrov K.M."/>
            <person name="Suarez D.L."/>
            <person name="Swayne D.E."/>
        </authorList>
    </citation>
    <scope>NUCLEOTIDE SEQUENCE [LARGE SCALE GENOMIC DNA]</scope>
    <source>
        <strain evidence="5 6">CECT 7066</strain>
    </source>
</reference>
<dbReference type="Proteomes" id="UP000193870">
    <property type="component" value="Unassembled WGS sequence"/>
</dbReference>
<dbReference type="SMART" id="SM00421">
    <property type="entry name" value="HTH_LUXR"/>
    <property type="match status" value="1"/>
</dbReference>
<keyword evidence="3" id="KW-0804">Transcription</keyword>
<proteinExistence type="predicted"/>
<keyword evidence="6" id="KW-1185">Reference proteome</keyword>
<dbReference type="EMBL" id="FWFV01000009">
    <property type="protein sequence ID" value="SLN61340.1"/>
    <property type="molecule type" value="Genomic_DNA"/>
</dbReference>
<dbReference type="SUPFAM" id="SSF46894">
    <property type="entry name" value="C-terminal effector domain of the bipartite response regulators"/>
    <property type="match status" value="1"/>
</dbReference>
<name>A0A1Y5TDN6_9RHOB</name>
<evidence type="ECO:0000259" key="4">
    <source>
        <dbReference type="SMART" id="SM00421"/>
    </source>
</evidence>
<dbReference type="AlphaFoldDB" id="A0A1Y5TDN6"/>
<dbReference type="InterPro" id="IPR005143">
    <property type="entry name" value="TF_LuxR_autoind-bd_dom"/>
</dbReference>
<keyword evidence="1" id="KW-0805">Transcription regulation</keyword>
<dbReference type="Pfam" id="PF03472">
    <property type="entry name" value="Autoind_bind"/>
    <property type="match status" value="1"/>
</dbReference>
<feature type="domain" description="HTH luxR-type" evidence="4">
    <location>
        <begin position="116"/>
        <end position="173"/>
    </location>
</feature>
<dbReference type="GO" id="GO:0006355">
    <property type="term" value="P:regulation of DNA-templated transcription"/>
    <property type="evidence" value="ECO:0007669"/>
    <property type="project" value="InterPro"/>
</dbReference>
<dbReference type="SUPFAM" id="SSF75516">
    <property type="entry name" value="Pheromone-binding domain of LuxR-like quorum-sensing transcription factors"/>
    <property type="match status" value="1"/>
</dbReference>
<gene>
    <name evidence="5" type="ORF">PAM7066_03059</name>
</gene>
<protein>
    <submittedName>
        <fullName evidence="5">DNA-binding transcriptional activator SdiA</fullName>
    </submittedName>
</protein>
<evidence type="ECO:0000313" key="5">
    <source>
        <dbReference type="EMBL" id="SLN61340.1"/>
    </source>
</evidence>
<dbReference type="InterPro" id="IPR036693">
    <property type="entry name" value="TF_LuxR_autoind-bd_dom_sf"/>
</dbReference>
<keyword evidence="2 5" id="KW-0238">DNA-binding</keyword>
<evidence type="ECO:0000256" key="2">
    <source>
        <dbReference type="ARBA" id="ARBA00023125"/>
    </source>
</evidence>
<dbReference type="Gene3D" id="1.10.10.10">
    <property type="entry name" value="Winged helix-like DNA-binding domain superfamily/Winged helix DNA-binding domain"/>
    <property type="match status" value="1"/>
</dbReference>
<sequence length="179" mass="20214">MLHLRGLSCRLIERTYPQRWIEHYNANGYALRDPIIGWCIEHVGTIRWSNPDLPDPYGIMERAAGFGLPFGASISLGPKDCRSIVSVARADRELEADELETLDNLGRHIHQLLPCELELTVKQREAIECVAAGMRMKQAAAFIGISDSALKIRFRSIREKLSARTNAEAIQRAKDYNLI</sequence>
<dbReference type="STRING" id="315423.SAMN04488020_11019"/>
<accession>A0A1Y5TDN6</accession>
<dbReference type="InterPro" id="IPR000792">
    <property type="entry name" value="Tscrpt_reg_LuxR_C"/>
</dbReference>
<evidence type="ECO:0000313" key="6">
    <source>
        <dbReference type="Proteomes" id="UP000193870"/>
    </source>
</evidence>
<evidence type="ECO:0000256" key="1">
    <source>
        <dbReference type="ARBA" id="ARBA00023015"/>
    </source>
</evidence>
<evidence type="ECO:0000256" key="3">
    <source>
        <dbReference type="ARBA" id="ARBA00023163"/>
    </source>
</evidence>
<dbReference type="InterPro" id="IPR036388">
    <property type="entry name" value="WH-like_DNA-bd_sf"/>
</dbReference>
<dbReference type="GO" id="GO:0003677">
    <property type="term" value="F:DNA binding"/>
    <property type="evidence" value="ECO:0007669"/>
    <property type="project" value="UniProtKB-KW"/>
</dbReference>
<dbReference type="Gene3D" id="3.30.450.80">
    <property type="entry name" value="Transcription factor LuxR-like, autoinducer-binding domain"/>
    <property type="match status" value="1"/>
</dbReference>